<name>A0A5J4YZQ1_PORPP</name>
<dbReference type="AlphaFoldDB" id="A0A5J4YZQ1"/>
<dbReference type="EMBL" id="VRMN01000002">
    <property type="protein sequence ID" value="KAA8496635.1"/>
    <property type="molecule type" value="Genomic_DNA"/>
</dbReference>
<keyword evidence="2" id="KW-1185">Reference proteome</keyword>
<sequence>MSNEASLYSSSSSIDTLGPARHRSKQACFDGSSVSDDLLWVVSVCSDDILRMCELLQRTEVLATHESARRRASRIKRRAQRLQTKSRALLCEDLTLGRTSMPAGQRAVARSGVRSLGCTRCLPEEVLEMGIVDAPQFERLQQHLMDIRMELVALQSWKIEMSDGIHHTGDPME</sequence>
<reference evidence="2" key="1">
    <citation type="journal article" date="2019" name="Nat. Commun.">
        <title>Expansion of phycobilisome linker gene families in mesophilic red algae.</title>
        <authorList>
            <person name="Lee J."/>
            <person name="Kim D."/>
            <person name="Bhattacharya D."/>
            <person name="Yoon H.S."/>
        </authorList>
    </citation>
    <scope>NUCLEOTIDE SEQUENCE [LARGE SCALE GENOMIC DNA]</scope>
    <source>
        <strain evidence="2">CCMP 1328</strain>
    </source>
</reference>
<organism evidence="1 2">
    <name type="scientific">Porphyridium purpureum</name>
    <name type="common">Red alga</name>
    <name type="synonym">Porphyridium cruentum</name>
    <dbReference type="NCBI Taxonomy" id="35688"/>
    <lineage>
        <taxon>Eukaryota</taxon>
        <taxon>Rhodophyta</taxon>
        <taxon>Bangiophyceae</taxon>
        <taxon>Porphyridiales</taxon>
        <taxon>Porphyridiaceae</taxon>
        <taxon>Porphyridium</taxon>
    </lineage>
</organism>
<proteinExistence type="predicted"/>
<accession>A0A5J4YZQ1</accession>
<evidence type="ECO:0000313" key="2">
    <source>
        <dbReference type="Proteomes" id="UP000324585"/>
    </source>
</evidence>
<evidence type="ECO:0000313" key="1">
    <source>
        <dbReference type="EMBL" id="KAA8496635.1"/>
    </source>
</evidence>
<gene>
    <name evidence="1" type="ORF">FVE85_0364</name>
</gene>
<dbReference type="Proteomes" id="UP000324585">
    <property type="component" value="Unassembled WGS sequence"/>
</dbReference>
<comment type="caution">
    <text evidence="1">The sequence shown here is derived from an EMBL/GenBank/DDBJ whole genome shotgun (WGS) entry which is preliminary data.</text>
</comment>
<protein>
    <submittedName>
        <fullName evidence="1">Uncharacterized protein</fullName>
    </submittedName>
</protein>